<dbReference type="Proteomes" id="UP001596413">
    <property type="component" value="Unassembled WGS sequence"/>
</dbReference>
<dbReference type="RefSeq" id="WP_386412853.1">
    <property type="nucleotide sequence ID" value="NZ_JBHSZO010000006.1"/>
</dbReference>
<evidence type="ECO:0000313" key="4">
    <source>
        <dbReference type="Proteomes" id="UP001596413"/>
    </source>
</evidence>
<name>A0ABW2GFP5_9ACTN</name>
<comment type="similarity">
    <text evidence="1">Belongs to the AHA1 family.</text>
</comment>
<evidence type="ECO:0000313" key="3">
    <source>
        <dbReference type="EMBL" id="MFC7217617.1"/>
    </source>
</evidence>
<accession>A0ABW2GFP5</accession>
<dbReference type="Pfam" id="PF08327">
    <property type="entry name" value="AHSA1"/>
    <property type="match status" value="1"/>
</dbReference>
<gene>
    <name evidence="3" type="ORF">ACFQLX_05425</name>
</gene>
<feature type="domain" description="Activator of Hsp90 ATPase homologue 1/2-like C-terminal" evidence="2">
    <location>
        <begin position="11"/>
        <end position="133"/>
    </location>
</feature>
<dbReference type="InterPro" id="IPR013538">
    <property type="entry name" value="ASHA1/2-like_C"/>
</dbReference>
<dbReference type="EMBL" id="JBHSZO010000006">
    <property type="protein sequence ID" value="MFC7217617.1"/>
    <property type="molecule type" value="Genomic_DNA"/>
</dbReference>
<comment type="caution">
    <text evidence="3">The sequence shown here is derived from an EMBL/GenBank/DDBJ whole genome shotgun (WGS) entry which is preliminary data.</text>
</comment>
<protein>
    <submittedName>
        <fullName evidence="3">SRPBCC domain-containing protein</fullName>
    </submittedName>
</protein>
<proteinExistence type="inferred from homology"/>
<reference evidence="4" key="1">
    <citation type="journal article" date="2019" name="Int. J. Syst. Evol. Microbiol.">
        <title>The Global Catalogue of Microorganisms (GCM) 10K type strain sequencing project: providing services to taxonomists for standard genome sequencing and annotation.</title>
        <authorList>
            <consortium name="The Broad Institute Genomics Platform"/>
            <consortium name="The Broad Institute Genome Sequencing Center for Infectious Disease"/>
            <person name="Wu L."/>
            <person name="Ma J."/>
        </authorList>
    </citation>
    <scope>NUCLEOTIDE SEQUENCE [LARGE SCALE GENOMIC DNA]</scope>
    <source>
        <strain evidence="4">CGMCC 1.13681</strain>
    </source>
</reference>
<keyword evidence="4" id="KW-1185">Reference proteome</keyword>
<evidence type="ECO:0000256" key="1">
    <source>
        <dbReference type="ARBA" id="ARBA00006817"/>
    </source>
</evidence>
<evidence type="ECO:0000259" key="2">
    <source>
        <dbReference type="Pfam" id="PF08327"/>
    </source>
</evidence>
<sequence>MIQLSYTYEAELTEVWDALTNAERLSRWYGPIQGDLQQGGTYRLFNDEGNSNERGKILLCEPPYAFKVQYTAIPTVSRYSKPCYPEEFAAQVAYAEAHDDDMWIEVRLERVGDRTTLVLQFLYAAPDEQDLASLFGPCWIGYYVDAYVLSLDRHLRGKRLIKGWENTAAGKRAAVLSAQEWGKASVAAGFPADEVAEQVEGLIFIINDKLTSEVIDAVFGAIFEGIDATESSS</sequence>
<organism evidence="3 4">
    <name type="scientific">Streptomyces polyrhachis</name>
    <dbReference type="NCBI Taxonomy" id="1282885"/>
    <lineage>
        <taxon>Bacteria</taxon>
        <taxon>Bacillati</taxon>
        <taxon>Actinomycetota</taxon>
        <taxon>Actinomycetes</taxon>
        <taxon>Kitasatosporales</taxon>
        <taxon>Streptomycetaceae</taxon>
        <taxon>Streptomyces</taxon>
    </lineage>
</organism>
<dbReference type="InterPro" id="IPR023393">
    <property type="entry name" value="START-like_dom_sf"/>
</dbReference>
<dbReference type="Gene3D" id="3.30.530.20">
    <property type="match status" value="1"/>
</dbReference>
<dbReference type="SUPFAM" id="SSF55961">
    <property type="entry name" value="Bet v1-like"/>
    <property type="match status" value="1"/>
</dbReference>